<dbReference type="EMBL" id="HBIB01041504">
    <property type="protein sequence ID" value="CAE0264810.1"/>
    <property type="molecule type" value="Transcribed_RNA"/>
</dbReference>
<keyword evidence="1" id="KW-0175">Coiled coil</keyword>
<dbReference type="PROSITE" id="PS50096">
    <property type="entry name" value="IQ"/>
    <property type="match status" value="1"/>
</dbReference>
<dbReference type="AlphaFoldDB" id="A0A7S3LUS1"/>
<feature type="compositionally biased region" description="Basic and acidic residues" evidence="2">
    <location>
        <begin position="480"/>
        <end position="494"/>
    </location>
</feature>
<feature type="compositionally biased region" description="Basic and acidic residues" evidence="2">
    <location>
        <begin position="117"/>
        <end position="139"/>
    </location>
</feature>
<protein>
    <submittedName>
        <fullName evidence="3">Uncharacterized protein</fullName>
    </submittedName>
</protein>
<evidence type="ECO:0000256" key="1">
    <source>
        <dbReference type="SAM" id="Coils"/>
    </source>
</evidence>
<name>A0A7S3LUS1_9EUKA</name>
<proteinExistence type="predicted"/>
<feature type="coiled-coil region" evidence="1">
    <location>
        <begin position="332"/>
        <end position="384"/>
    </location>
</feature>
<sequence>MGKRRAGQSEDGGWTGSYGPLVFPSKSFVTTGNGRAESADVKKRTVQHQVGGERPKTTAGFRAEKEGGAPAFLPPFPPRPATVDPSPMAKNEERALPSLPKPSLGAMAGRRQSPDMNRTKLAFDEREEREGSDRSEESNRSSAPDEDQRWVGERPATVAFDNGGDIRQARKWRSIGNPNMDAIKAQCNMLEATLMNERDMNARVVRQYEEKIIALQRDNDILVSKLEVSDLRVREGRAGLEEKLRLLSEELEWIRRENKEASTIRDNENTMLRQEVAELNNRIGSEMNNANEWKQKALSLQQQKGDILRQFEQLQQDQATQQHSIGAKASRIEELEDRLLESSKRVEQLKREKQTAIDEASAYIEELLQRIETLEQQRDAEADRYRSELRGQEKGTHDLLAKNVSLSKEVEYWKTRLETEVEGLKSKLSRVRIAKNKRLIYLTVFQVYLRNKKIQQQAKEAQMHDQMLALRRQTEEKLSQLDSRLRNEQEESSKKAKSLSDILSQKEQDWAKLRREYTALADTLREEIPILKRRIALLEIEKKESVAELGRLRIDAATSRTLFRRLLSERFFAQMASRLSAAVAVQAQWRGIKERRSVWRQKRVEIQHAVETKPLLKRREGSLFFKAQAASHFQPRR</sequence>
<reference evidence="3" key="1">
    <citation type="submission" date="2021-01" db="EMBL/GenBank/DDBJ databases">
        <authorList>
            <person name="Corre E."/>
            <person name="Pelletier E."/>
            <person name="Niang G."/>
            <person name="Scheremetjew M."/>
            <person name="Finn R."/>
            <person name="Kale V."/>
            <person name="Holt S."/>
            <person name="Cochrane G."/>
            <person name="Meng A."/>
            <person name="Brown T."/>
            <person name="Cohen L."/>
        </authorList>
    </citation>
    <scope>NUCLEOTIDE SEQUENCE</scope>
    <source>
        <strain evidence="3">NIES-2562</strain>
    </source>
</reference>
<evidence type="ECO:0000313" key="3">
    <source>
        <dbReference type="EMBL" id="CAE0264810.1"/>
    </source>
</evidence>
<evidence type="ECO:0000256" key="2">
    <source>
        <dbReference type="SAM" id="MobiDB-lite"/>
    </source>
</evidence>
<accession>A0A7S3LUS1</accession>
<gene>
    <name evidence="3" type="ORF">PBIL07802_LOCUS27135</name>
</gene>
<organism evidence="3">
    <name type="scientific">Palpitomonas bilix</name>
    <dbReference type="NCBI Taxonomy" id="652834"/>
    <lineage>
        <taxon>Eukaryota</taxon>
        <taxon>Eukaryota incertae sedis</taxon>
    </lineage>
</organism>
<feature type="region of interest" description="Disordered" evidence="2">
    <location>
        <begin position="1"/>
        <end position="154"/>
    </location>
</feature>
<feature type="compositionally biased region" description="Basic and acidic residues" evidence="2">
    <location>
        <begin position="51"/>
        <end position="67"/>
    </location>
</feature>
<feature type="coiled-coil region" evidence="1">
    <location>
        <begin position="205"/>
        <end position="296"/>
    </location>
</feature>
<feature type="region of interest" description="Disordered" evidence="2">
    <location>
        <begin position="480"/>
        <end position="500"/>
    </location>
</feature>